<keyword evidence="1" id="KW-0472">Membrane</keyword>
<dbReference type="AlphaFoldDB" id="A0A1B0FII1"/>
<organism evidence="2 3">
    <name type="scientific">Glossina morsitans morsitans</name>
    <name type="common">Savannah tsetse fly</name>
    <dbReference type="NCBI Taxonomy" id="37546"/>
    <lineage>
        <taxon>Eukaryota</taxon>
        <taxon>Metazoa</taxon>
        <taxon>Ecdysozoa</taxon>
        <taxon>Arthropoda</taxon>
        <taxon>Hexapoda</taxon>
        <taxon>Insecta</taxon>
        <taxon>Pterygota</taxon>
        <taxon>Neoptera</taxon>
        <taxon>Endopterygota</taxon>
        <taxon>Diptera</taxon>
        <taxon>Brachycera</taxon>
        <taxon>Muscomorpha</taxon>
        <taxon>Hippoboscoidea</taxon>
        <taxon>Glossinidae</taxon>
        <taxon>Glossina</taxon>
    </lineage>
</organism>
<evidence type="ECO:0000313" key="3">
    <source>
        <dbReference type="Proteomes" id="UP000092444"/>
    </source>
</evidence>
<dbReference type="VEuPathDB" id="VectorBase:GMOY003649"/>
<name>A0A1B0FII1_GLOMM</name>
<protein>
    <submittedName>
        <fullName evidence="2">Uncharacterized protein</fullName>
    </submittedName>
</protein>
<evidence type="ECO:0000256" key="1">
    <source>
        <dbReference type="SAM" id="Phobius"/>
    </source>
</evidence>
<reference evidence="2" key="1">
    <citation type="submission" date="2020-05" db="UniProtKB">
        <authorList>
            <consortium name="EnsemblMetazoa"/>
        </authorList>
    </citation>
    <scope>IDENTIFICATION</scope>
    <source>
        <strain evidence="2">Yale</strain>
    </source>
</reference>
<evidence type="ECO:0000313" key="2">
    <source>
        <dbReference type="EnsemblMetazoa" id="GMOY003649-PA"/>
    </source>
</evidence>
<keyword evidence="3" id="KW-1185">Reference proteome</keyword>
<accession>A0A1B0FII1</accession>
<proteinExistence type="predicted"/>
<keyword evidence="1" id="KW-0812">Transmembrane</keyword>
<dbReference type="Proteomes" id="UP000092444">
    <property type="component" value="Unassembled WGS sequence"/>
</dbReference>
<feature type="transmembrane region" description="Helical" evidence="1">
    <location>
        <begin position="14"/>
        <end position="35"/>
    </location>
</feature>
<dbReference type="EnsemblMetazoa" id="GMOY003649-RA">
    <property type="protein sequence ID" value="GMOY003649-PA"/>
    <property type="gene ID" value="GMOY003649"/>
</dbReference>
<keyword evidence="1" id="KW-1133">Transmembrane helix</keyword>
<dbReference type="EMBL" id="CCAG010006436">
    <property type="status" value="NOT_ANNOTATED_CDS"/>
    <property type="molecule type" value="Genomic_DNA"/>
</dbReference>
<sequence>MADTKSRVSMLVSFMWTSVYFMIFQGIVSIMAYILSQKLRDKQQHIVCSLCSGERYELNEYAHGLTR</sequence>